<keyword evidence="1" id="KW-0472">Membrane</keyword>
<evidence type="ECO:0000256" key="1">
    <source>
        <dbReference type="SAM" id="Phobius"/>
    </source>
</evidence>
<comment type="caution">
    <text evidence="2">The sequence shown here is derived from an EMBL/GenBank/DDBJ whole genome shotgun (WGS) entry which is preliminary data.</text>
</comment>
<evidence type="ECO:0000313" key="2">
    <source>
        <dbReference type="EMBL" id="CAK9183866.1"/>
    </source>
</evidence>
<dbReference type="Proteomes" id="UP001642360">
    <property type="component" value="Unassembled WGS sequence"/>
</dbReference>
<keyword evidence="1" id="KW-0812">Transmembrane</keyword>
<protein>
    <submittedName>
        <fullName evidence="2">Uncharacterized protein</fullName>
    </submittedName>
</protein>
<reference evidence="2 3" key="1">
    <citation type="submission" date="2024-02" db="EMBL/GenBank/DDBJ databases">
        <authorList>
            <person name="Vignale AGUSTIN F."/>
            <person name="Sosa J E."/>
            <person name="Modenutti C."/>
        </authorList>
    </citation>
    <scope>NUCLEOTIDE SEQUENCE [LARGE SCALE GENOMIC DNA]</scope>
</reference>
<dbReference type="EMBL" id="CAUOFW020008784">
    <property type="protein sequence ID" value="CAK9183866.1"/>
    <property type="molecule type" value="Genomic_DNA"/>
</dbReference>
<gene>
    <name evidence="2" type="ORF">ILEXP_LOCUS54161</name>
</gene>
<evidence type="ECO:0000313" key="3">
    <source>
        <dbReference type="Proteomes" id="UP001642360"/>
    </source>
</evidence>
<accession>A0ABC8US33</accession>
<organism evidence="2 3">
    <name type="scientific">Ilex paraguariensis</name>
    <name type="common">yerba mate</name>
    <dbReference type="NCBI Taxonomy" id="185542"/>
    <lineage>
        <taxon>Eukaryota</taxon>
        <taxon>Viridiplantae</taxon>
        <taxon>Streptophyta</taxon>
        <taxon>Embryophyta</taxon>
        <taxon>Tracheophyta</taxon>
        <taxon>Spermatophyta</taxon>
        <taxon>Magnoliopsida</taxon>
        <taxon>eudicotyledons</taxon>
        <taxon>Gunneridae</taxon>
        <taxon>Pentapetalae</taxon>
        <taxon>asterids</taxon>
        <taxon>campanulids</taxon>
        <taxon>Aquifoliales</taxon>
        <taxon>Aquifoliaceae</taxon>
        <taxon>Ilex</taxon>
    </lineage>
</organism>
<proteinExistence type="predicted"/>
<feature type="transmembrane region" description="Helical" evidence="1">
    <location>
        <begin position="116"/>
        <end position="135"/>
    </location>
</feature>
<sequence>MGLSTRITKRDFEKHFSTVGKYFRSPTLKAFLKAFRSILLHFSKPFTKVAQEFKAEELLTQCLIRAFQEELRTQDLPKVIKEKLLSKCFPMDKEGSRRGYSRSISPRLRRSSRRSISCGSAYTLGIAIVLEAIIAERLLR</sequence>
<dbReference type="AlphaFoldDB" id="A0ABC8US33"/>
<keyword evidence="3" id="KW-1185">Reference proteome</keyword>
<name>A0ABC8US33_9AQUA</name>
<keyword evidence="1" id="KW-1133">Transmembrane helix</keyword>